<dbReference type="GO" id="GO:0016726">
    <property type="term" value="F:oxidoreductase activity, acting on CH or CH2 groups, NAD or NADP as acceptor"/>
    <property type="evidence" value="ECO:0007669"/>
    <property type="project" value="UniProtKB-UniRule"/>
</dbReference>
<dbReference type="PIRSF" id="PIRSF000161">
    <property type="entry name" value="DHPR"/>
    <property type="match status" value="1"/>
</dbReference>
<dbReference type="GO" id="GO:0005829">
    <property type="term" value="C:cytosol"/>
    <property type="evidence" value="ECO:0007669"/>
    <property type="project" value="TreeGrafter"/>
</dbReference>
<dbReference type="InterPro" id="IPR000846">
    <property type="entry name" value="DapB_N"/>
</dbReference>
<proteinExistence type="inferred from homology"/>
<dbReference type="SUPFAM" id="SSF55347">
    <property type="entry name" value="Glyceraldehyde-3-phosphate dehydrogenase-like, C-terminal domain"/>
    <property type="match status" value="1"/>
</dbReference>
<evidence type="ECO:0000256" key="3">
    <source>
        <dbReference type="ARBA" id="ARBA00022605"/>
    </source>
</evidence>
<accession>A0A2T5RIV7</accession>
<comment type="function">
    <text evidence="13">Catalyzes the conversion of 4-hydroxy-tetrahydrodipicolinate (HTPA) to tetrahydrodipicolinate.</text>
</comment>
<dbReference type="CDD" id="cd02274">
    <property type="entry name" value="DHDPR_N"/>
    <property type="match status" value="1"/>
</dbReference>
<evidence type="ECO:0000313" key="17">
    <source>
        <dbReference type="Proteomes" id="UP000244089"/>
    </source>
</evidence>
<organism evidence="16 17">
    <name type="scientific">Halanaerobium saccharolyticum</name>
    <dbReference type="NCBI Taxonomy" id="43595"/>
    <lineage>
        <taxon>Bacteria</taxon>
        <taxon>Bacillati</taxon>
        <taxon>Bacillota</taxon>
        <taxon>Clostridia</taxon>
        <taxon>Halanaerobiales</taxon>
        <taxon>Halanaerobiaceae</taxon>
        <taxon>Halanaerobium</taxon>
    </lineage>
</organism>
<evidence type="ECO:0000256" key="5">
    <source>
        <dbReference type="ARBA" id="ARBA00022915"/>
    </source>
</evidence>
<dbReference type="EMBL" id="QAXS01000017">
    <property type="protein sequence ID" value="PTV98355.1"/>
    <property type="molecule type" value="Genomic_DNA"/>
</dbReference>
<keyword evidence="5 13" id="KW-0220">Diaminopimelate biosynthesis</keyword>
<evidence type="ECO:0000256" key="6">
    <source>
        <dbReference type="ARBA" id="ARBA00023002"/>
    </source>
</evidence>
<evidence type="ECO:0000256" key="4">
    <source>
        <dbReference type="ARBA" id="ARBA00022857"/>
    </source>
</evidence>
<feature type="binding site" evidence="13">
    <location>
        <position position="129"/>
    </location>
    <ligand>
        <name>(S)-2,3,4,5-tetrahydrodipicolinate</name>
        <dbReference type="ChEBI" id="CHEBI:16845"/>
    </ligand>
</feature>
<evidence type="ECO:0000256" key="11">
    <source>
        <dbReference type="ARBA" id="ARBA00049080"/>
    </source>
</evidence>
<feature type="binding site" evidence="13">
    <location>
        <begin position="138"/>
        <end position="139"/>
    </location>
    <ligand>
        <name>(S)-2,3,4,5-tetrahydrodipicolinate</name>
        <dbReference type="ChEBI" id="CHEBI:16845"/>
    </ligand>
</feature>
<dbReference type="EC" id="1.17.1.8" evidence="10 13"/>
<evidence type="ECO:0000313" key="16">
    <source>
        <dbReference type="EMBL" id="PTV98355.1"/>
    </source>
</evidence>
<dbReference type="Pfam" id="PF01113">
    <property type="entry name" value="DapB_N"/>
    <property type="match status" value="1"/>
</dbReference>
<gene>
    <name evidence="13" type="primary">dapB</name>
    <name evidence="16" type="ORF">C8C76_11712</name>
</gene>
<keyword evidence="3 13" id="KW-0028">Amino-acid biosynthesis</keyword>
<keyword evidence="8 13" id="KW-0457">Lysine biosynthesis</keyword>
<dbReference type="GO" id="GO:0050661">
    <property type="term" value="F:NADP binding"/>
    <property type="evidence" value="ECO:0007669"/>
    <property type="project" value="UniProtKB-UniRule"/>
</dbReference>
<comment type="pathway">
    <text evidence="9 13">Amino-acid biosynthesis; L-lysine biosynthesis via DAP pathway; (S)-tetrahydrodipicolinate from L-aspartate: step 4/4.</text>
</comment>
<comment type="subcellular location">
    <subcellularLocation>
        <location evidence="13">Cytoplasm</location>
    </subcellularLocation>
</comment>
<dbReference type="GO" id="GO:0051287">
    <property type="term" value="F:NAD binding"/>
    <property type="evidence" value="ECO:0007669"/>
    <property type="project" value="UniProtKB-UniRule"/>
</dbReference>
<dbReference type="GO" id="GO:0009089">
    <property type="term" value="P:lysine biosynthetic process via diaminopimelate"/>
    <property type="evidence" value="ECO:0007669"/>
    <property type="project" value="UniProtKB-UniRule"/>
</dbReference>
<feature type="binding site" evidence="13">
    <location>
        <begin position="95"/>
        <end position="98"/>
    </location>
    <ligand>
        <name>NAD(+)</name>
        <dbReference type="ChEBI" id="CHEBI:57540"/>
    </ligand>
</feature>
<dbReference type="HAMAP" id="MF_00102">
    <property type="entry name" value="DapB"/>
    <property type="match status" value="1"/>
</dbReference>
<reference evidence="16 17" key="1">
    <citation type="submission" date="2018-04" db="EMBL/GenBank/DDBJ databases">
        <title>Subsurface microbial communities from deep shales in Ohio and West Virginia, USA.</title>
        <authorList>
            <person name="Wrighton K."/>
        </authorList>
    </citation>
    <scope>NUCLEOTIDE SEQUENCE [LARGE SCALE GENOMIC DNA]</scope>
    <source>
        <strain evidence="16 17">WC1</strain>
    </source>
</reference>
<comment type="similarity">
    <text evidence="1 13">Belongs to the DapB family.</text>
</comment>
<keyword evidence="4 13" id="KW-0521">NADP</keyword>
<evidence type="ECO:0000256" key="12">
    <source>
        <dbReference type="ARBA" id="ARBA00049396"/>
    </source>
</evidence>
<feature type="binding site" evidence="13">
    <location>
        <position position="31"/>
    </location>
    <ligand>
        <name>NADP(+)</name>
        <dbReference type="ChEBI" id="CHEBI:58349"/>
    </ligand>
</feature>
<dbReference type="RefSeq" id="WP_108140464.1">
    <property type="nucleotide sequence ID" value="NZ_QAXS01000017.1"/>
</dbReference>
<dbReference type="Proteomes" id="UP000244089">
    <property type="component" value="Unassembled WGS sequence"/>
</dbReference>
<keyword evidence="7 13" id="KW-0520">NAD</keyword>
<comment type="caution">
    <text evidence="16">The sequence shown here is derived from an EMBL/GenBank/DDBJ whole genome shotgun (WGS) entry which is preliminary data.</text>
</comment>
<comment type="caution">
    <text evidence="13">Was originally thought to be a dihydrodipicolinate reductase (DHDPR), catalyzing the conversion of dihydrodipicolinate to tetrahydrodipicolinate. However, it was shown in E.coli that the substrate of the enzymatic reaction is not dihydrodipicolinate (DHDP) but in fact (2S,4S)-4-hydroxy-2,3,4,5-tetrahydrodipicolinic acid (HTPA), the product released by the DapA-catalyzed reaction.</text>
</comment>
<dbReference type="InterPro" id="IPR036291">
    <property type="entry name" value="NAD(P)-bd_dom_sf"/>
</dbReference>
<feature type="active site" description="Proton donor/acceptor" evidence="13">
    <location>
        <position position="128"/>
    </location>
</feature>
<dbReference type="UniPathway" id="UPA00034">
    <property type="reaction ID" value="UER00018"/>
</dbReference>
<keyword evidence="6 13" id="KW-0560">Oxidoreductase</keyword>
<protein>
    <recommendedName>
        <fullName evidence="10 13">4-hydroxy-tetrahydrodipicolinate reductase</fullName>
        <shortName evidence="13">HTPA reductase</shortName>
        <ecNumber evidence="10 13">1.17.1.8</ecNumber>
    </recommendedName>
</protein>
<feature type="binding site" evidence="13">
    <location>
        <begin position="71"/>
        <end position="73"/>
    </location>
    <ligand>
        <name>NAD(+)</name>
        <dbReference type="ChEBI" id="CHEBI:57540"/>
    </ligand>
</feature>
<evidence type="ECO:0000256" key="2">
    <source>
        <dbReference type="ARBA" id="ARBA00022490"/>
    </source>
</evidence>
<evidence type="ECO:0000259" key="15">
    <source>
        <dbReference type="Pfam" id="PF05173"/>
    </source>
</evidence>
<comment type="catalytic activity">
    <reaction evidence="11 13">
        <text>(S)-2,3,4,5-tetrahydrodipicolinate + NADP(+) + H2O = (2S,4S)-4-hydroxy-2,3,4,5-tetrahydrodipicolinate + NADPH + H(+)</text>
        <dbReference type="Rhea" id="RHEA:35331"/>
        <dbReference type="ChEBI" id="CHEBI:15377"/>
        <dbReference type="ChEBI" id="CHEBI:15378"/>
        <dbReference type="ChEBI" id="CHEBI:16845"/>
        <dbReference type="ChEBI" id="CHEBI:57783"/>
        <dbReference type="ChEBI" id="CHEBI:58349"/>
        <dbReference type="ChEBI" id="CHEBI:67139"/>
        <dbReference type="EC" id="1.17.1.8"/>
    </reaction>
</comment>
<dbReference type="PANTHER" id="PTHR20836">
    <property type="entry name" value="DIHYDRODIPICOLINATE REDUCTASE"/>
    <property type="match status" value="1"/>
</dbReference>
<evidence type="ECO:0000256" key="1">
    <source>
        <dbReference type="ARBA" id="ARBA00006642"/>
    </source>
</evidence>
<sequence length="217" mass="24539">MKYGIIGYSGRMGQAIEELFSEAGHELVYQKDENGEKEIEKPEVIIDFSLKEAFADTVRVIEEKEVPLVIGTTGLDENDFAELDKLAEKVPVIQSFNFSIGINILSELIKKVNQYVDQDWDIEISETHHRFKKDKPSGTAIMLGDLLDREVEMHSKRLGSEFGEHEVDFASTGEVLTLKHRAYSREAFTRGVLMSAEAILDLDPGFYTFSQILSDQT</sequence>
<evidence type="ECO:0000256" key="8">
    <source>
        <dbReference type="ARBA" id="ARBA00023154"/>
    </source>
</evidence>
<evidence type="ECO:0000256" key="7">
    <source>
        <dbReference type="ARBA" id="ARBA00023027"/>
    </source>
</evidence>
<dbReference type="SUPFAM" id="SSF51735">
    <property type="entry name" value="NAD(P)-binding Rossmann-fold domains"/>
    <property type="match status" value="1"/>
</dbReference>
<evidence type="ECO:0000259" key="14">
    <source>
        <dbReference type="Pfam" id="PF01113"/>
    </source>
</evidence>
<dbReference type="Gene3D" id="3.30.360.10">
    <property type="entry name" value="Dihydrodipicolinate Reductase, domain 2"/>
    <property type="match status" value="1"/>
</dbReference>
<keyword evidence="2 13" id="KW-0963">Cytoplasm</keyword>
<feature type="domain" description="Dihydrodipicolinate reductase N-terminal" evidence="14">
    <location>
        <begin position="1"/>
        <end position="98"/>
    </location>
</feature>
<dbReference type="PROSITE" id="PS01298">
    <property type="entry name" value="DAPB"/>
    <property type="match status" value="1"/>
</dbReference>
<dbReference type="AlphaFoldDB" id="A0A2T5RIV7"/>
<feature type="binding site" evidence="13">
    <location>
        <begin position="7"/>
        <end position="12"/>
    </location>
    <ligand>
        <name>NAD(+)</name>
        <dbReference type="ChEBI" id="CHEBI:57540"/>
    </ligand>
</feature>
<dbReference type="PANTHER" id="PTHR20836:SF0">
    <property type="entry name" value="4-HYDROXY-TETRAHYDRODIPICOLINATE REDUCTASE 1, CHLOROPLASTIC-RELATED"/>
    <property type="match status" value="1"/>
</dbReference>
<dbReference type="GO" id="GO:0019877">
    <property type="term" value="P:diaminopimelate biosynthetic process"/>
    <property type="evidence" value="ECO:0007669"/>
    <property type="project" value="UniProtKB-UniRule"/>
</dbReference>
<evidence type="ECO:0000256" key="9">
    <source>
        <dbReference type="ARBA" id="ARBA00037922"/>
    </source>
</evidence>
<dbReference type="GO" id="GO:0008839">
    <property type="term" value="F:4-hydroxy-tetrahydrodipicolinate reductase"/>
    <property type="evidence" value="ECO:0007669"/>
    <property type="project" value="UniProtKB-EC"/>
</dbReference>
<dbReference type="InterPro" id="IPR022663">
    <property type="entry name" value="DapB_C"/>
</dbReference>
<comment type="catalytic activity">
    <reaction evidence="12 13">
        <text>(S)-2,3,4,5-tetrahydrodipicolinate + NAD(+) + H2O = (2S,4S)-4-hydroxy-2,3,4,5-tetrahydrodipicolinate + NADH + H(+)</text>
        <dbReference type="Rhea" id="RHEA:35323"/>
        <dbReference type="ChEBI" id="CHEBI:15377"/>
        <dbReference type="ChEBI" id="CHEBI:15378"/>
        <dbReference type="ChEBI" id="CHEBI:16845"/>
        <dbReference type="ChEBI" id="CHEBI:57540"/>
        <dbReference type="ChEBI" id="CHEBI:57945"/>
        <dbReference type="ChEBI" id="CHEBI:67139"/>
        <dbReference type="EC" id="1.17.1.8"/>
    </reaction>
</comment>
<comment type="subunit">
    <text evidence="13">Homotetramer.</text>
</comment>
<comment type="caution">
    <text evidence="13">Lacks conserved residue(s) required for the propagation of feature annotation.</text>
</comment>
<dbReference type="Pfam" id="PF05173">
    <property type="entry name" value="DapB_C"/>
    <property type="match status" value="1"/>
</dbReference>
<dbReference type="InterPro" id="IPR022664">
    <property type="entry name" value="DapB_N_CS"/>
</dbReference>
<evidence type="ECO:0000256" key="10">
    <source>
        <dbReference type="ARBA" id="ARBA00038983"/>
    </source>
</evidence>
<dbReference type="OrthoDB" id="9790352at2"/>
<dbReference type="Gene3D" id="3.40.50.720">
    <property type="entry name" value="NAD(P)-binding Rossmann-like Domain"/>
    <property type="match status" value="1"/>
</dbReference>
<evidence type="ECO:0000256" key="13">
    <source>
        <dbReference type="HAMAP-Rule" id="MF_00102"/>
    </source>
</evidence>
<name>A0A2T5RIV7_9FIRM</name>
<feature type="active site" description="Proton donor" evidence="13">
    <location>
        <position position="132"/>
    </location>
</feature>
<dbReference type="InterPro" id="IPR023940">
    <property type="entry name" value="DHDPR_bac"/>
</dbReference>
<feature type="domain" description="Dihydrodipicolinate reductase C-terminal" evidence="15">
    <location>
        <begin position="101"/>
        <end position="213"/>
    </location>
</feature>